<dbReference type="EMBL" id="CP063189">
    <property type="protein sequence ID" value="WCZ31698.1"/>
    <property type="molecule type" value="Genomic_DNA"/>
</dbReference>
<feature type="transmembrane region" description="Helical" evidence="1">
    <location>
        <begin position="402"/>
        <end position="423"/>
    </location>
</feature>
<dbReference type="InterPro" id="IPR007383">
    <property type="entry name" value="DUF445"/>
</dbReference>
<dbReference type="PANTHER" id="PTHR38442:SF1">
    <property type="entry name" value="INNER MEMBRANE PROTEIN"/>
    <property type="match status" value="1"/>
</dbReference>
<sequence>MPGPSPEVEAERRRVLRRHKAGVTALLALAAVIFFACAWASHRPGETPAWIGYVQAAAEAGMVGGLADWFAVTALFRHPLGLPIPHTALIRHKKDQVGGALSEFVGENFLNAELITEKVAQANLPEKLGSWLASRPGNAAKVSRETGRLTANAVRALDPRDAEALLQSQVVDRLAEPDWGPPLGRVLQGLIDDGKVEPVVDEIIDWGYRKLLGMEHTVVELIDERMPQWAPRFARSLVGDRVYRELVDWAGDVKSDPNHPARESVRRNLAKFAVDLQEDPQMMERVEGLKADVMGSTPVQGAAASMWQAASRAIIEQAETEDSMLRGKITDLAVDWGNNIQRDPQLRASLDRRIQGAARFLADNYAPQVTSIISETIERWDADEASDKIELMVGKDLQFIRLNGTIVGALAGLLIYTVSQLLFAL</sequence>
<accession>A0ABY7U622</accession>
<evidence type="ECO:0008006" key="4">
    <source>
        <dbReference type="Google" id="ProtNLM"/>
    </source>
</evidence>
<dbReference type="PANTHER" id="PTHR38442">
    <property type="entry name" value="INNER MEMBRANE PROTEIN-RELATED"/>
    <property type="match status" value="1"/>
</dbReference>
<evidence type="ECO:0000313" key="2">
    <source>
        <dbReference type="EMBL" id="WCZ31698.1"/>
    </source>
</evidence>
<keyword evidence="3" id="KW-1185">Reference proteome</keyword>
<keyword evidence="1" id="KW-1133">Transmembrane helix</keyword>
<dbReference type="Proteomes" id="UP001220064">
    <property type="component" value="Chromosome"/>
</dbReference>
<feature type="transmembrane region" description="Helical" evidence="1">
    <location>
        <begin position="53"/>
        <end position="76"/>
    </location>
</feature>
<proteinExistence type="predicted"/>
<evidence type="ECO:0000256" key="1">
    <source>
        <dbReference type="SAM" id="Phobius"/>
    </source>
</evidence>
<evidence type="ECO:0000313" key="3">
    <source>
        <dbReference type="Proteomes" id="UP001220064"/>
    </source>
</evidence>
<feature type="transmembrane region" description="Helical" evidence="1">
    <location>
        <begin position="21"/>
        <end position="41"/>
    </location>
</feature>
<organism evidence="2 3">
    <name type="scientific">Corynebacterium massiliense DSM 45435</name>
    <dbReference type="NCBI Taxonomy" id="1121364"/>
    <lineage>
        <taxon>Bacteria</taxon>
        <taxon>Bacillati</taxon>
        <taxon>Actinomycetota</taxon>
        <taxon>Actinomycetes</taxon>
        <taxon>Mycobacteriales</taxon>
        <taxon>Corynebacteriaceae</taxon>
        <taxon>Corynebacterium</taxon>
    </lineage>
</organism>
<keyword evidence="1" id="KW-0472">Membrane</keyword>
<gene>
    <name evidence="2" type="ORF">CMASS_01175</name>
</gene>
<keyword evidence="1" id="KW-0812">Transmembrane</keyword>
<dbReference type="Pfam" id="PF04286">
    <property type="entry name" value="DUF445"/>
    <property type="match status" value="1"/>
</dbReference>
<protein>
    <recommendedName>
        <fullName evidence="4">DUF445 domain-containing protein</fullName>
    </recommendedName>
</protein>
<name>A0ABY7U622_9CORY</name>
<reference evidence="2 3" key="1">
    <citation type="submission" date="2020-10" db="EMBL/GenBank/DDBJ databases">
        <title>Complete genome sequence of Corynebacterium massiliense DSM 45435, type strain of Corynebacterium massiliense.</title>
        <authorList>
            <person name="Busche T."/>
            <person name="Kalinowski J."/>
            <person name="Ruckert C."/>
        </authorList>
    </citation>
    <scope>NUCLEOTIDE SEQUENCE [LARGE SCALE GENOMIC DNA]</scope>
    <source>
        <strain evidence="2 3">DSM 45435</strain>
    </source>
</reference>